<evidence type="ECO:0000313" key="2">
    <source>
        <dbReference type="EMBL" id="BBX95080.1"/>
    </source>
</evidence>
<keyword evidence="3" id="KW-1185">Reference proteome</keyword>
<dbReference type="RefSeq" id="WP_085156182.1">
    <property type="nucleotide sequence ID" value="NZ_AP022581.1"/>
</dbReference>
<sequence length="76" mass="8260">MKLSVSLSDEDVAALDAYVKRAGLPSRSAGLQRAVQMLRYPDLEDDYAEAWAQWSADECSAAWESTVGDGVTHAAR</sequence>
<dbReference type="EMBL" id="AP022581">
    <property type="protein sequence ID" value="BBX95080.1"/>
    <property type="molecule type" value="Genomic_DNA"/>
</dbReference>
<dbReference type="CDD" id="cd22231">
    <property type="entry name" value="RHH_NikR_HicB-like"/>
    <property type="match status" value="1"/>
</dbReference>
<organism evidence="2 3">
    <name type="scientific">Mycobacterium lacus</name>
    <dbReference type="NCBI Taxonomy" id="169765"/>
    <lineage>
        <taxon>Bacteria</taxon>
        <taxon>Bacillati</taxon>
        <taxon>Actinomycetota</taxon>
        <taxon>Actinomycetes</taxon>
        <taxon>Mycobacteriales</taxon>
        <taxon>Mycobacteriaceae</taxon>
        <taxon>Mycobacterium</taxon>
    </lineage>
</organism>
<dbReference type="Pfam" id="PF01402">
    <property type="entry name" value="RHH_1"/>
    <property type="match status" value="1"/>
</dbReference>
<accession>A0A1X1YV10</accession>
<dbReference type="KEGG" id="mlj:MLAC_03740"/>
<evidence type="ECO:0000259" key="1">
    <source>
        <dbReference type="Pfam" id="PF01402"/>
    </source>
</evidence>
<proteinExistence type="predicted"/>
<dbReference type="GO" id="GO:0006355">
    <property type="term" value="P:regulation of DNA-templated transcription"/>
    <property type="evidence" value="ECO:0007669"/>
    <property type="project" value="InterPro"/>
</dbReference>
<name>A0A1X1YV10_9MYCO</name>
<dbReference type="AlphaFoldDB" id="A0A1X1YV10"/>
<evidence type="ECO:0000313" key="3">
    <source>
        <dbReference type="Proteomes" id="UP000466396"/>
    </source>
</evidence>
<dbReference type="OrthoDB" id="3692970at2"/>
<dbReference type="STRING" id="169765.AWC15_12100"/>
<feature type="domain" description="Ribbon-helix-helix protein CopG" evidence="1">
    <location>
        <begin position="2"/>
        <end position="36"/>
    </location>
</feature>
<dbReference type="Proteomes" id="UP000466396">
    <property type="component" value="Chromosome"/>
</dbReference>
<reference evidence="2 3" key="1">
    <citation type="journal article" date="2019" name="Emerg. Microbes Infect.">
        <title>Comprehensive subspecies identification of 175 nontuberculous mycobacteria species based on 7547 genomic profiles.</title>
        <authorList>
            <person name="Matsumoto Y."/>
            <person name="Kinjo T."/>
            <person name="Motooka D."/>
            <person name="Nabeya D."/>
            <person name="Jung N."/>
            <person name="Uechi K."/>
            <person name="Horii T."/>
            <person name="Iida T."/>
            <person name="Fujita J."/>
            <person name="Nakamura S."/>
        </authorList>
    </citation>
    <scope>NUCLEOTIDE SEQUENCE [LARGE SCALE GENOMIC DNA]</scope>
    <source>
        <strain evidence="2 3">JCM 15657</strain>
    </source>
</reference>
<gene>
    <name evidence="2" type="primary">mazE9</name>
    <name evidence="2" type="ORF">MLAC_03740</name>
</gene>
<protein>
    <submittedName>
        <fullName evidence="2">Antitoxin MazE9</fullName>
    </submittedName>
</protein>
<dbReference type="InterPro" id="IPR002145">
    <property type="entry name" value="CopG"/>
</dbReference>